<dbReference type="Pfam" id="PF00078">
    <property type="entry name" value="RVT_1"/>
    <property type="match status" value="1"/>
</dbReference>
<dbReference type="AlphaFoldDB" id="A0ABC9VS80"/>
<comment type="caution">
    <text evidence="4">The sequence shown here is derived from an EMBL/GenBank/DDBJ whole genome shotgun (WGS) entry which is preliminary data.</text>
</comment>
<evidence type="ECO:0000259" key="3">
    <source>
        <dbReference type="Pfam" id="PF00078"/>
    </source>
</evidence>
<feature type="domain" description="Reverse transcriptase" evidence="3">
    <location>
        <begin position="89"/>
        <end position="170"/>
    </location>
</feature>
<evidence type="ECO:0000256" key="1">
    <source>
        <dbReference type="ARBA" id="ARBA00011738"/>
    </source>
</evidence>
<dbReference type="Pfam" id="PF00714">
    <property type="entry name" value="IFN-gamma"/>
    <property type="match status" value="1"/>
</dbReference>
<dbReference type="InterPro" id="IPR009079">
    <property type="entry name" value="4_helix_cytokine-like_core"/>
</dbReference>
<accession>A0ABC9VS80</accession>
<dbReference type="EMBL" id="BAAFJT010000001">
    <property type="protein sequence ID" value="GAB0176309.1"/>
    <property type="molecule type" value="Genomic_DNA"/>
</dbReference>
<comment type="function">
    <text evidence="2">Produced by lymphocytes activated by specific antigens or mitogens. IFN-gamma, in addition to having antiviral activity, has important immunoregulatory functions. It is a potent activator of macrophages, it has antiproliferative effects on transformed cells and it can potentiate the antiviral and antitumor effects of the type I interferons.</text>
</comment>
<organism evidence="4 5">
    <name type="scientific">Grus japonensis</name>
    <name type="common">Japanese crane</name>
    <name type="synonym">Red-crowned crane</name>
    <dbReference type="NCBI Taxonomy" id="30415"/>
    <lineage>
        <taxon>Eukaryota</taxon>
        <taxon>Metazoa</taxon>
        <taxon>Chordata</taxon>
        <taxon>Craniata</taxon>
        <taxon>Vertebrata</taxon>
        <taxon>Euteleostomi</taxon>
        <taxon>Archelosauria</taxon>
        <taxon>Archosauria</taxon>
        <taxon>Dinosauria</taxon>
        <taxon>Saurischia</taxon>
        <taxon>Theropoda</taxon>
        <taxon>Coelurosauria</taxon>
        <taxon>Aves</taxon>
        <taxon>Neognathae</taxon>
        <taxon>Neoaves</taxon>
        <taxon>Gruiformes</taxon>
        <taxon>Gruidae</taxon>
        <taxon>Grus</taxon>
    </lineage>
</organism>
<name>A0ABC9VS80_GRUJA</name>
<gene>
    <name evidence="4" type="ORF">GRJ2_000096100</name>
</gene>
<dbReference type="Gene3D" id="1.20.1250.10">
    <property type="match status" value="1"/>
</dbReference>
<protein>
    <submittedName>
        <fullName evidence="4">Interferon gamma</fullName>
    </submittedName>
</protein>
<proteinExistence type="predicted"/>
<dbReference type="SUPFAM" id="SSF47266">
    <property type="entry name" value="4-helical cytokines"/>
    <property type="match status" value="1"/>
</dbReference>
<dbReference type="InterPro" id="IPR000477">
    <property type="entry name" value="RT_dom"/>
</dbReference>
<reference evidence="4 5" key="1">
    <citation type="submission" date="2024-06" db="EMBL/GenBank/DDBJ databases">
        <title>The draft genome of Grus japonensis, version 3.</title>
        <authorList>
            <person name="Nabeshima K."/>
            <person name="Suzuki S."/>
            <person name="Onuma M."/>
        </authorList>
    </citation>
    <scope>NUCLEOTIDE SEQUENCE [LARGE SCALE GENOMIC DNA]</scope>
    <source>
        <strain evidence="4 5">451A</strain>
    </source>
</reference>
<sequence>MNSSHSDVADGGPIFTDKLINWTERNEKRIILSQIVSMYLEILQNADKSKAHVRHISEELSTLKDSLPDGLKKMKDLMDLTKLQDEVLVCPVTSGIPLGSVLGPALFNIFVGNMGSGIEYTLSKFANDTKLCGAVDTLEGRDAIQRDLDRLERWARANRMKFNKAKCKVLQWVRAMPSKIIES</sequence>
<evidence type="ECO:0000256" key="2">
    <source>
        <dbReference type="ARBA" id="ARBA00024758"/>
    </source>
</evidence>
<evidence type="ECO:0000313" key="4">
    <source>
        <dbReference type="EMBL" id="GAB0176309.1"/>
    </source>
</evidence>
<dbReference type="PANTHER" id="PTHR33332">
    <property type="entry name" value="REVERSE TRANSCRIPTASE DOMAIN-CONTAINING PROTEIN"/>
    <property type="match status" value="1"/>
</dbReference>
<comment type="subunit">
    <text evidence="1">Homodimer.</text>
</comment>
<dbReference type="Proteomes" id="UP001623348">
    <property type="component" value="Unassembled WGS sequence"/>
</dbReference>
<evidence type="ECO:0000313" key="5">
    <source>
        <dbReference type="Proteomes" id="UP001623348"/>
    </source>
</evidence>
<dbReference type="InterPro" id="IPR002069">
    <property type="entry name" value="Interferon_gamma"/>
</dbReference>
<keyword evidence="5" id="KW-1185">Reference proteome</keyword>